<dbReference type="GO" id="GO:0030125">
    <property type="term" value="C:clathrin vesicle coat"/>
    <property type="evidence" value="ECO:0000318"/>
    <property type="project" value="GO_Central"/>
</dbReference>
<feature type="compositionally biased region" description="Polar residues" evidence="1">
    <location>
        <begin position="502"/>
        <end position="522"/>
    </location>
</feature>
<evidence type="ECO:0000259" key="2">
    <source>
        <dbReference type="PROSITE" id="PS50942"/>
    </source>
</evidence>
<dbReference type="GO" id="GO:0005886">
    <property type="term" value="C:plasma membrane"/>
    <property type="evidence" value="ECO:0000318"/>
    <property type="project" value="GO_Central"/>
</dbReference>
<feature type="compositionally biased region" description="Gly residues" evidence="1">
    <location>
        <begin position="230"/>
        <end position="241"/>
    </location>
</feature>
<dbReference type="GO" id="GO:0030276">
    <property type="term" value="F:clathrin binding"/>
    <property type="evidence" value="ECO:0000318"/>
    <property type="project" value="GO_Central"/>
</dbReference>
<dbReference type="eggNOG" id="KOG2056">
    <property type="taxonomic scope" value="Eukaryota"/>
</dbReference>
<dbReference type="Pfam" id="PF01417">
    <property type="entry name" value="ENTH"/>
    <property type="match status" value="1"/>
</dbReference>
<dbReference type="GO" id="GO:0006897">
    <property type="term" value="P:endocytosis"/>
    <property type="evidence" value="ECO:0000318"/>
    <property type="project" value="GO_Central"/>
</dbReference>
<evidence type="ECO:0000313" key="3">
    <source>
        <dbReference type="EMBL" id="EED96379.1"/>
    </source>
</evidence>
<dbReference type="GO" id="GO:0005768">
    <property type="term" value="C:endosome"/>
    <property type="evidence" value="ECO:0000318"/>
    <property type="project" value="GO_Central"/>
</dbReference>
<feature type="compositionally biased region" description="Low complexity" evidence="1">
    <location>
        <begin position="442"/>
        <end position="452"/>
    </location>
</feature>
<proteinExistence type="predicted"/>
<dbReference type="PANTHER" id="PTHR12276">
    <property type="entry name" value="EPSIN/ENT-RELATED"/>
    <property type="match status" value="1"/>
</dbReference>
<reference evidence="3 4" key="1">
    <citation type="journal article" date="2004" name="Science">
        <title>The genome of the diatom Thalassiosira pseudonana: ecology, evolution, and metabolism.</title>
        <authorList>
            <person name="Armbrust E.V."/>
            <person name="Berges J.A."/>
            <person name="Bowler C."/>
            <person name="Green B.R."/>
            <person name="Martinez D."/>
            <person name="Putnam N.H."/>
            <person name="Zhou S."/>
            <person name="Allen A.E."/>
            <person name="Apt K.E."/>
            <person name="Bechner M."/>
            <person name="Brzezinski M.A."/>
            <person name="Chaal B.K."/>
            <person name="Chiovitti A."/>
            <person name="Davis A.K."/>
            <person name="Demarest M.S."/>
            <person name="Detter J.C."/>
            <person name="Glavina T."/>
            <person name="Goodstein D."/>
            <person name="Hadi M.Z."/>
            <person name="Hellsten U."/>
            <person name="Hildebrand M."/>
            <person name="Jenkins B.D."/>
            <person name="Jurka J."/>
            <person name="Kapitonov V.V."/>
            <person name="Kroger N."/>
            <person name="Lau W.W."/>
            <person name="Lane T.W."/>
            <person name="Larimer F.W."/>
            <person name="Lippmeier J.C."/>
            <person name="Lucas S."/>
            <person name="Medina M."/>
            <person name="Montsant A."/>
            <person name="Obornik M."/>
            <person name="Parker M.S."/>
            <person name="Palenik B."/>
            <person name="Pazour G.J."/>
            <person name="Richardson P.M."/>
            <person name="Rynearson T.A."/>
            <person name="Saito M.A."/>
            <person name="Schwartz D.C."/>
            <person name="Thamatrakoln K."/>
            <person name="Valentin K."/>
            <person name="Vardi A."/>
            <person name="Wilkerson F.P."/>
            <person name="Rokhsar D.S."/>
        </authorList>
    </citation>
    <scope>NUCLEOTIDE SEQUENCE [LARGE SCALE GENOMIC DNA]</scope>
    <source>
        <strain evidence="3 4">CCMP1335</strain>
    </source>
</reference>
<dbReference type="PANTHER" id="PTHR12276:SF45">
    <property type="entry name" value="CLATHRIN INTERACTOR 1"/>
    <property type="match status" value="1"/>
</dbReference>
<organism evidence="3 4">
    <name type="scientific">Thalassiosira pseudonana</name>
    <name type="common">Marine diatom</name>
    <name type="synonym">Cyclotella nana</name>
    <dbReference type="NCBI Taxonomy" id="35128"/>
    <lineage>
        <taxon>Eukaryota</taxon>
        <taxon>Sar</taxon>
        <taxon>Stramenopiles</taxon>
        <taxon>Ochrophyta</taxon>
        <taxon>Bacillariophyta</taxon>
        <taxon>Coscinodiscophyceae</taxon>
        <taxon>Thalassiosirophycidae</taxon>
        <taxon>Thalassiosirales</taxon>
        <taxon>Thalassiosiraceae</taxon>
        <taxon>Thalassiosira</taxon>
    </lineage>
</organism>
<dbReference type="RefSeq" id="XP_002286738.1">
    <property type="nucleotide sequence ID" value="XM_002286702.1"/>
</dbReference>
<feature type="region of interest" description="Disordered" evidence="1">
    <location>
        <begin position="282"/>
        <end position="323"/>
    </location>
</feature>
<feature type="compositionally biased region" description="Acidic residues" evidence="1">
    <location>
        <begin position="454"/>
        <end position="465"/>
    </location>
</feature>
<dbReference type="CDD" id="cd03571">
    <property type="entry name" value="ENTH"/>
    <property type="match status" value="1"/>
</dbReference>
<dbReference type="FunFam" id="1.25.40.90:FF:000006">
    <property type="entry name" value="Clathrin interactor 1"/>
    <property type="match status" value="1"/>
</dbReference>
<dbReference type="InterPro" id="IPR013809">
    <property type="entry name" value="ENTH"/>
</dbReference>
<dbReference type="Gene3D" id="1.25.40.90">
    <property type="match status" value="1"/>
</dbReference>
<dbReference type="PROSITE" id="PS50942">
    <property type="entry name" value="ENTH"/>
    <property type="match status" value="1"/>
</dbReference>
<feature type="region of interest" description="Disordered" evidence="1">
    <location>
        <begin position="434"/>
        <end position="522"/>
    </location>
</feature>
<gene>
    <name evidence="3" type="ORF">THAPSDRAFT_1311</name>
</gene>
<evidence type="ECO:0000256" key="1">
    <source>
        <dbReference type="SAM" id="MobiDB-lite"/>
    </source>
</evidence>
<dbReference type="OMA" id="HHTMEIK"/>
<dbReference type="AlphaFoldDB" id="B8BQK2"/>
<dbReference type="GeneID" id="7451554"/>
<dbReference type="EMBL" id="CM000638">
    <property type="protein sequence ID" value="EED96379.1"/>
    <property type="molecule type" value="Genomic_DNA"/>
</dbReference>
<dbReference type="STRING" id="35128.B8BQK2"/>
<evidence type="ECO:0000313" key="4">
    <source>
        <dbReference type="Proteomes" id="UP000001449"/>
    </source>
</evidence>
<name>B8BQK2_THAPS</name>
<keyword evidence="4" id="KW-1185">Reference proteome</keyword>
<accession>B8BQK2</accession>
<dbReference type="InterPro" id="IPR008942">
    <property type="entry name" value="ENTH_VHS"/>
</dbReference>
<feature type="domain" description="ENTH" evidence="2">
    <location>
        <begin position="80"/>
        <end position="212"/>
    </location>
</feature>
<dbReference type="HOGENOM" id="CLU_406276_0_0_1"/>
<sequence length="670" mass="71564">MNFIKDLNIDKVMNIAEDALRAPRGYWVVNRAAKRLDQIPFLQYEVGQIDLSPDLQFILASTYPSAPILILVHLASFRFNQAKPKTDVEARVYEVLSHKNWGASTSLMNEIAQDTFDYERFLIVTKLMWESIENQRPAAWRVVFKGLTLTEHLVKNGSERCVDDARNHTHLLRSLDRFNYYEGTVDRGIGVREKSKQLLEILGDDERIREERMKARQLREKFAGRSTASNGGGASSGGGGGGGGTKYVGYGNSDAAWNSSGASKGYGESGIGAGRDPTNSGYAGRYGDGGVNSARPNATVASDVKKSSSGKVKKVKKKKPEAAAPAAAEVDLFSFDDAPSTSTPAPAADSSFDAFQTAPVPAANDDFGDFQQIAPSSAVQFDAFGSSPAPAQQQTGFVAFRATSQSIDTMQQMPMGGGSGQLNAMNDVFGNMSSQSQQMSTAPAPVAAAPVADNGDDFGDFEDAEPSAAKSPVKSLDPLSKLISLDGLTKNPKKEEKSSEPVGSNDTADPFGQNQQTNPQMGFSNNITGFGAGVMAAGGNVGIDNISLMAPQGMGGQMMGQPNPNQQQQMGGQMMGQPNPNQQQMAGGMGFGGGMSQQQMYQMQMMRQQQMMGMQTNQGNMNQMGQQGMMNGGMGSMGMQPNQGMMNNMGNNNMSNMMGGQSGHGFGQFQ</sequence>
<dbReference type="SUPFAM" id="SSF48464">
    <property type="entry name" value="ENTH/VHS domain"/>
    <property type="match status" value="1"/>
</dbReference>
<dbReference type="SMART" id="SM00273">
    <property type="entry name" value="ENTH"/>
    <property type="match status" value="1"/>
</dbReference>
<dbReference type="PaxDb" id="35128-Thaps1311"/>
<dbReference type="KEGG" id="tps:THAPSDRAFT_1311"/>
<dbReference type="InParanoid" id="B8BQK2"/>
<feature type="region of interest" description="Disordered" evidence="1">
    <location>
        <begin position="218"/>
        <end position="241"/>
    </location>
</feature>
<dbReference type="GO" id="GO:0005543">
    <property type="term" value="F:phospholipid binding"/>
    <property type="evidence" value="ECO:0000318"/>
    <property type="project" value="GO_Central"/>
</dbReference>
<dbReference type="Proteomes" id="UP000001449">
    <property type="component" value="Chromosome 1"/>
</dbReference>
<reference evidence="3 4" key="2">
    <citation type="journal article" date="2008" name="Nature">
        <title>The Phaeodactylum genome reveals the evolutionary history of diatom genomes.</title>
        <authorList>
            <person name="Bowler C."/>
            <person name="Allen A.E."/>
            <person name="Badger J.H."/>
            <person name="Grimwood J."/>
            <person name="Jabbari K."/>
            <person name="Kuo A."/>
            <person name="Maheswari U."/>
            <person name="Martens C."/>
            <person name="Maumus F."/>
            <person name="Otillar R.P."/>
            <person name="Rayko E."/>
            <person name="Salamov A."/>
            <person name="Vandepoele K."/>
            <person name="Beszteri B."/>
            <person name="Gruber A."/>
            <person name="Heijde M."/>
            <person name="Katinka M."/>
            <person name="Mock T."/>
            <person name="Valentin K."/>
            <person name="Verret F."/>
            <person name="Berges J.A."/>
            <person name="Brownlee C."/>
            <person name="Cadoret J.P."/>
            <person name="Chiovitti A."/>
            <person name="Choi C.J."/>
            <person name="Coesel S."/>
            <person name="De Martino A."/>
            <person name="Detter J.C."/>
            <person name="Durkin C."/>
            <person name="Falciatore A."/>
            <person name="Fournet J."/>
            <person name="Haruta M."/>
            <person name="Huysman M.J."/>
            <person name="Jenkins B.D."/>
            <person name="Jiroutova K."/>
            <person name="Jorgensen R.E."/>
            <person name="Joubert Y."/>
            <person name="Kaplan A."/>
            <person name="Kroger N."/>
            <person name="Kroth P.G."/>
            <person name="La Roche J."/>
            <person name="Lindquist E."/>
            <person name="Lommer M."/>
            <person name="Martin-Jezequel V."/>
            <person name="Lopez P.J."/>
            <person name="Lucas S."/>
            <person name="Mangogna M."/>
            <person name="McGinnis K."/>
            <person name="Medlin L.K."/>
            <person name="Montsant A."/>
            <person name="Oudot-Le Secq M.P."/>
            <person name="Napoli C."/>
            <person name="Obornik M."/>
            <person name="Parker M.S."/>
            <person name="Petit J.L."/>
            <person name="Porcel B.M."/>
            <person name="Poulsen N."/>
            <person name="Robison M."/>
            <person name="Rychlewski L."/>
            <person name="Rynearson T.A."/>
            <person name="Schmutz J."/>
            <person name="Shapiro H."/>
            <person name="Siaut M."/>
            <person name="Stanley M."/>
            <person name="Sussman M.R."/>
            <person name="Taylor A.R."/>
            <person name="Vardi A."/>
            <person name="von Dassow P."/>
            <person name="Vyverman W."/>
            <person name="Willis A."/>
            <person name="Wyrwicz L.S."/>
            <person name="Rokhsar D.S."/>
            <person name="Weissenbach J."/>
            <person name="Armbrust E.V."/>
            <person name="Green B.R."/>
            <person name="Van de Peer Y."/>
            <person name="Grigoriev I.V."/>
        </authorList>
    </citation>
    <scope>NUCLEOTIDE SEQUENCE [LARGE SCALE GENOMIC DNA]</scope>
    <source>
        <strain evidence="3 4">CCMP1335</strain>
    </source>
</reference>
<protein>
    <recommendedName>
        <fullName evidence="2">ENTH domain-containing protein</fullName>
    </recommendedName>
</protein>